<protein>
    <submittedName>
        <fullName evidence="1">Uncharacterized protein</fullName>
    </submittedName>
</protein>
<accession>A0ABQ2W5K5</accession>
<proteinExistence type="predicted"/>
<dbReference type="EMBL" id="BMTF01000015">
    <property type="protein sequence ID" value="GGV89736.1"/>
    <property type="molecule type" value="Genomic_DNA"/>
</dbReference>
<keyword evidence="2" id="KW-1185">Reference proteome</keyword>
<evidence type="ECO:0000313" key="1">
    <source>
        <dbReference type="EMBL" id="GGV89736.1"/>
    </source>
</evidence>
<dbReference type="Proteomes" id="UP000660675">
    <property type="component" value="Unassembled WGS sequence"/>
</dbReference>
<name>A0ABQ2W5K5_9ACTN</name>
<sequence>MGAADVFGTSPRRCGKRRVVGTAVPVERVAQGVDGLALEAKPDVGVGAGSDADIRYAVTRPCAEGTGMPRLLAAIFLVSLARAYLRVVP</sequence>
<organism evidence="1 2">
    <name type="scientific">Streptomyces gelaticus</name>
    <dbReference type="NCBI Taxonomy" id="285446"/>
    <lineage>
        <taxon>Bacteria</taxon>
        <taxon>Bacillati</taxon>
        <taxon>Actinomycetota</taxon>
        <taxon>Actinomycetes</taxon>
        <taxon>Kitasatosporales</taxon>
        <taxon>Streptomycetaceae</taxon>
        <taxon>Streptomyces</taxon>
    </lineage>
</organism>
<reference evidence="2" key="1">
    <citation type="journal article" date="2019" name="Int. J. Syst. Evol. Microbiol.">
        <title>The Global Catalogue of Microorganisms (GCM) 10K type strain sequencing project: providing services to taxonomists for standard genome sequencing and annotation.</title>
        <authorList>
            <consortium name="The Broad Institute Genomics Platform"/>
            <consortium name="The Broad Institute Genome Sequencing Center for Infectious Disease"/>
            <person name="Wu L."/>
            <person name="Ma J."/>
        </authorList>
    </citation>
    <scope>NUCLEOTIDE SEQUENCE [LARGE SCALE GENOMIC DNA]</scope>
    <source>
        <strain evidence="2">JCM 4376</strain>
    </source>
</reference>
<comment type="caution">
    <text evidence="1">The sequence shown here is derived from an EMBL/GenBank/DDBJ whole genome shotgun (WGS) entry which is preliminary data.</text>
</comment>
<gene>
    <name evidence="1" type="ORF">GCM10015535_44230</name>
</gene>
<evidence type="ECO:0000313" key="2">
    <source>
        <dbReference type="Proteomes" id="UP000660675"/>
    </source>
</evidence>